<reference evidence="1 2" key="1">
    <citation type="submission" date="2017-04" db="EMBL/GenBank/DDBJ databases">
        <authorList>
            <person name="Criscuolo A."/>
        </authorList>
    </citation>
    <scope>NUCLEOTIDE SEQUENCE [LARGE SCALE GENOMIC DNA]</scope>
    <source>
        <strain evidence="1">16-00221</strain>
    </source>
</reference>
<name>A0A9X8XB87_9BACI</name>
<dbReference type="Proteomes" id="UP000194435">
    <property type="component" value="Unassembled WGS sequence"/>
</dbReference>
<protein>
    <submittedName>
        <fullName evidence="1">Bifunctional (P)ppGpp synthase/hydrolase relA</fullName>
    </submittedName>
</protein>
<dbReference type="PANTHER" id="PTHR43061">
    <property type="entry name" value="GTP DIPHOSPHOKINASE RSH1, CHLOROPLASTIC-RELATED"/>
    <property type="match status" value="1"/>
</dbReference>
<dbReference type="SUPFAM" id="SSF109604">
    <property type="entry name" value="HD-domain/PDEase-like"/>
    <property type="match status" value="1"/>
</dbReference>
<gene>
    <name evidence="1" type="primary">relA_2</name>
    <name evidence="1" type="ORF">BACERE00221_05215</name>
</gene>
<dbReference type="PANTHER" id="PTHR43061:SF1">
    <property type="entry name" value="GTP DIPHOSPHOKINASE RSH1, CHLOROPLASTIC-RELATED"/>
    <property type="match status" value="1"/>
</dbReference>
<evidence type="ECO:0000313" key="2">
    <source>
        <dbReference type="Proteomes" id="UP000194435"/>
    </source>
</evidence>
<sequence length="134" mass="15639">MSEVLLQKANYLQFNELKLLKKAIYFAEQAHDGQYRQTGEPYIIHPFAITEILLNYKADITTLIAALLHDVVEDTEYSLEEIESHFGATIRYIVNGLTKGKNNKIKTKYYTKQLILKNYYYPLNMIYVLALLKL</sequence>
<evidence type="ECO:0000313" key="1">
    <source>
        <dbReference type="EMBL" id="SME51244.1"/>
    </source>
</evidence>
<comment type="caution">
    <text evidence="1">The sequence shown here is derived from an EMBL/GenBank/DDBJ whole genome shotgun (WGS) entry which is preliminary data.</text>
</comment>
<dbReference type="Pfam" id="PF13328">
    <property type="entry name" value="HD_4"/>
    <property type="match status" value="1"/>
</dbReference>
<dbReference type="AlphaFoldDB" id="A0A9X8XB87"/>
<accession>A0A9X8XB87</accession>
<proteinExistence type="predicted"/>
<dbReference type="EMBL" id="FWZC01000109">
    <property type="protein sequence ID" value="SME51244.1"/>
    <property type="molecule type" value="Genomic_DNA"/>
</dbReference>
<dbReference type="Gene3D" id="1.10.3210.10">
    <property type="entry name" value="Hypothetical protein af1432"/>
    <property type="match status" value="1"/>
</dbReference>
<organism evidence="1 2">
    <name type="scientific">Bacillus paranthracis</name>
    <dbReference type="NCBI Taxonomy" id="2026186"/>
    <lineage>
        <taxon>Bacteria</taxon>
        <taxon>Bacillati</taxon>
        <taxon>Bacillota</taxon>
        <taxon>Bacilli</taxon>
        <taxon>Bacillales</taxon>
        <taxon>Bacillaceae</taxon>
        <taxon>Bacillus</taxon>
        <taxon>Bacillus cereus group</taxon>
    </lineage>
</organism>